<dbReference type="Proteomes" id="UP001470230">
    <property type="component" value="Unassembled WGS sequence"/>
</dbReference>
<reference evidence="2 3" key="1">
    <citation type="submission" date="2024-04" db="EMBL/GenBank/DDBJ databases">
        <title>Tritrichomonas musculus Genome.</title>
        <authorList>
            <person name="Alves-Ferreira E."/>
            <person name="Grigg M."/>
            <person name="Lorenzi H."/>
            <person name="Galac M."/>
        </authorList>
    </citation>
    <scope>NUCLEOTIDE SEQUENCE [LARGE SCALE GENOMIC DNA]</scope>
    <source>
        <strain evidence="2 3">EAF2021</strain>
    </source>
</reference>
<name>A0ABR2GT29_9EUKA</name>
<organism evidence="2 3">
    <name type="scientific">Tritrichomonas musculus</name>
    <dbReference type="NCBI Taxonomy" id="1915356"/>
    <lineage>
        <taxon>Eukaryota</taxon>
        <taxon>Metamonada</taxon>
        <taxon>Parabasalia</taxon>
        <taxon>Tritrichomonadida</taxon>
        <taxon>Tritrichomonadidae</taxon>
        <taxon>Tritrichomonas</taxon>
    </lineage>
</organism>
<protein>
    <submittedName>
        <fullName evidence="2">Uncharacterized protein</fullName>
    </submittedName>
</protein>
<evidence type="ECO:0000313" key="2">
    <source>
        <dbReference type="EMBL" id="KAK8836806.1"/>
    </source>
</evidence>
<keyword evidence="1" id="KW-0175">Coiled coil</keyword>
<dbReference type="Gene3D" id="3.30.710.10">
    <property type="entry name" value="Potassium Channel Kv1.1, Chain A"/>
    <property type="match status" value="1"/>
</dbReference>
<sequence length="550" mass="65124">MEDKRNLTIVYEDDENRLHKIKAPKDDFLKKLEYFHSKQNEINQTDLVYIQENISIDLFTKFISSLTTSEIDINEENYEQCLYLCHKYGYKLLEAELKSFIEERPDISNIIDSIILNTNQKESQSEAAFFDQEKEELIAKHLDISIQNGNLRKLPIEILNRILNSPKRTVNDHHLLFSFVFSILKERLNENTKVEDRESLSILPSSLDYTEMDNTEIEKLFNFEKENSLLLFKPRNSTEKIESMIKKEEILKDKCASLEKQMKTINDDLNQKIENLQRQMATSKQDYIDKIENLQRQMTSDKKDYVQRIHKLEDQSKTDKEFFIQKVDVLEKEIKSKEEVCMERIQNLEKKVDDHQEKSLKSENDQIIKRIDELEKKQKDKLSFINCQNDGVFKYLFDKYKTNPVSQDLIEIAGNTYSESYKEIMLNIVDSNWKGRHWRSIEEENSYIQITFKNFLVKIMSYHLLTGICDGSYYFRSWKLTGMTESNEEVVLDDVNNSSEIKRGHPEITKATQNNSFVRSIKLTMKGKSSNDSYFMVLRNIEIYGYLKFS</sequence>
<dbReference type="EMBL" id="JAPFFF010000063">
    <property type="protein sequence ID" value="KAK8836806.1"/>
    <property type="molecule type" value="Genomic_DNA"/>
</dbReference>
<proteinExistence type="predicted"/>
<feature type="coiled-coil region" evidence="1">
    <location>
        <begin position="241"/>
        <end position="377"/>
    </location>
</feature>
<accession>A0ABR2GT29</accession>
<gene>
    <name evidence="2" type="ORF">M9Y10_037328</name>
</gene>
<evidence type="ECO:0000256" key="1">
    <source>
        <dbReference type="SAM" id="Coils"/>
    </source>
</evidence>
<dbReference type="InterPro" id="IPR011333">
    <property type="entry name" value="SKP1/BTB/POZ_sf"/>
</dbReference>
<evidence type="ECO:0000313" key="3">
    <source>
        <dbReference type="Proteomes" id="UP001470230"/>
    </source>
</evidence>
<keyword evidence="3" id="KW-1185">Reference proteome</keyword>
<comment type="caution">
    <text evidence="2">The sequence shown here is derived from an EMBL/GenBank/DDBJ whole genome shotgun (WGS) entry which is preliminary data.</text>
</comment>